<dbReference type="GO" id="GO:0005886">
    <property type="term" value="C:plasma membrane"/>
    <property type="evidence" value="ECO:0007669"/>
    <property type="project" value="UniProtKB-SubCell"/>
</dbReference>
<keyword evidence="3" id="KW-0808">Transferase</keyword>
<keyword evidence="9" id="KW-1185">Reference proteome</keyword>
<evidence type="ECO:0000256" key="6">
    <source>
        <dbReference type="ARBA" id="ARBA00023136"/>
    </source>
</evidence>
<gene>
    <name evidence="8" type="ORF">HARCEL1_07510</name>
</gene>
<comment type="subcellular location">
    <subcellularLocation>
        <location evidence="1">Cell membrane</location>
        <topology evidence="1">Multi-pass membrane protein</topology>
    </subcellularLocation>
</comment>
<keyword evidence="4 7" id="KW-0812">Transmembrane</keyword>
<sequence>MASILGHLWEYRRERPLFVAISVVTIVTLLGWLPVEHFLQQMEIGLPYTFNDFSAYTTALDRWQSGQIMYVPQDDGGYFGEFLYPPVTALYFLPFATTGFTPGAMLFGATSIVFLWVGVEAMARTLGYRLRIWERFALLIAIFAFQPAIRNFRWAQTATFVTAFLAFAFYFQERAETDRSLYEDRAVSERTRDWFKFASGAFTTLGSSLKLFFATSGAHLLRDRERFAGAMTAGVALGLLSLTLFGIDQNLQYLDVITWGKGWGEGMPPYAWDASAAYAPMYLLGGYALHVKILGILSVIGLTLAARDADAVSARHATFALGVAAIPLLAPKSESQDLIVLIVPAIVLLANELDRPDGVAWIPVLSVFFVHIHRYVVELTTQPDGGYLGAETLYQFAPVLQPAAWATFMLVGLAGYRVAEHASPPDLAAIRDRLPD</sequence>
<evidence type="ECO:0000256" key="2">
    <source>
        <dbReference type="ARBA" id="ARBA00022475"/>
    </source>
</evidence>
<dbReference type="InterPro" id="IPR018584">
    <property type="entry name" value="GT87"/>
</dbReference>
<name>A0A2R4X1A6_9EURY</name>
<evidence type="ECO:0000313" key="8">
    <source>
        <dbReference type="EMBL" id="AWB27566.1"/>
    </source>
</evidence>
<feature type="transmembrane region" description="Helical" evidence="7">
    <location>
        <begin position="91"/>
        <end position="118"/>
    </location>
</feature>
<feature type="transmembrane region" description="Helical" evidence="7">
    <location>
        <begin position="287"/>
        <end position="305"/>
    </location>
</feature>
<dbReference type="RefSeq" id="WP_108381939.1">
    <property type="nucleotide sequence ID" value="NZ_CP028858.1"/>
</dbReference>
<dbReference type="Pfam" id="PF09594">
    <property type="entry name" value="GT87"/>
    <property type="match status" value="1"/>
</dbReference>
<evidence type="ECO:0000256" key="3">
    <source>
        <dbReference type="ARBA" id="ARBA00022679"/>
    </source>
</evidence>
<dbReference type="GO" id="GO:0016758">
    <property type="term" value="F:hexosyltransferase activity"/>
    <property type="evidence" value="ECO:0007669"/>
    <property type="project" value="InterPro"/>
</dbReference>
<dbReference type="GeneID" id="36512343"/>
<keyword evidence="5 7" id="KW-1133">Transmembrane helix</keyword>
<feature type="transmembrane region" description="Helical" evidence="7">
    <location>
        <begin position="130"/>
        <end position="148"/>
    </location>
</feature>
<organism evidence="8 9">
    <name type="scientific">Halococcoides cellulosivorans</name>
    <dbReference type="NCBI Taxonomy" id="1679096"/>
    <lineage>
        <taxon>Archaea</taxon>
        <taxon>Methanobacteriati</taxon>
        <taxon>Methanobacteriota</taxon>
        <taxon>Stenosarchaea group</taxon>
        <taxon>Halobacteria</taxon>
        <taxon>Halobacteriales</taxon>
        <taxon>Haloarculaceae</taxon>
        <taxon>Halococcoides</taxon>
    </lineage>
</organism>
<feature type="transmembrane region" description="Helical" evidence="7">
    <location>
        <begin position="227"/>
        <end position="247"/>
    </location>
</feature>
<evidence type="ECO:0000256" key="7">
    <source>
        <dbReference type="SAM" id="Phobius"/>
    </source>
</evidence>
<dbReference type="KEGG" id="harc:HARCEL1_07510"/>
<keyword evidence="6 7" id="KW-0472">Membrane</keyword>
<feature type="transmembrane region" description="Helical" evidence="7">
    <location>
        <begin position="17"/>
        <end position="35"/>
    </location>
</feature>
<feature type="transmembrane region" description="Helical" evidence="7">
    <location>
        <begin position="154"/>
        <end position="171"/>
    </location>
</feature>
<dbReference type="AlphaFoldDB" id="A0A2R4X1A6"/>
<evidence type="ECO:0000256" key="1">
    <source>
        <dbReference type="ARBA" id="ARBA00004651"/>
    </source>
</evidence>
<evidence type="ECO:0008006" key="10">
    <source>
        <dbReference type="Google" id="ProtNLM"/>
    </source>
</evidence>
<reference evidence="8 9" key="1">
    <citation type="submission" date="2018-04" db="EMBL/GenBank/DDBJ databases">
        <title>Halococcoides cellulosivorans gen. nov., sp. nov., an extremely halophilic cellulose-utilizing haloarchaeon from hypersaline lakes.</title>
        <authorList>
            <person name="Sorokin D.Y."/>
            <person name="Toshchakov S.V."/>
            <person name="Samarov N.I."/>
            <person name="Korzhenkov A."/>
            <person name="Kublanov I.V."/>
        </authorList>
    </citation>
    <scope>NUCLEOTIDE SEQUENCE [LARGE SCALE GENOMIC DNA]</scope>
    <source>
        <strain evidence="8 9">HArcel1</strain>
    </source>
</reference>
<accession>A0A2R4X1A6</accession>
<evidence type="ECO:0000313" key="9">
    <source>
        <dbReference type="Proteomes" id="UP000244727"/>
    </source>
</evidence>
<dbReference type="Proteomes" id="UP000244727">
    <property type="component" value="Chromosome"/>
</dbReference>
<evidence type="ECO:0000256" key="4">
    <source>
        <dbReference type="ARBA" id="ARBA00022692"/>
    </source>
</evidence>
<proteinExistence type="predicted"/>
<protein>
    <recommendedName>
        <fullName evidence="10">DUF2029 domain-containing protein</fullName>
    </recommendedName>
</protein>
<keyword evidence="2" id="KW-1003">Cell membrane</keyword>
<evidence type="ECO:0000256" key="5">
    <source>
        <dbReference type="ARBA" id="ARBA00022989"/>
    </source>
</evidence>
<dbReference type="EMBL" id="CP028858">
    <property type="protein sequence ID" value="AWB27566.1"/>
    <property type="molecule type" value="Genomic_DNA"/>
</dbReference>